<reference evidence="2 3" key="1">
    <citation type="submission" date="2014-04" db="EMBL/GenBank/DDBJ databases">
        <authorList>
            <consortium name="DOE Joint Genome Institute"/>
            <person name="Kuo A."/>
            <person name="Zuccaro A."/>
            <person name="Kohler A."/>
            <person name="Nagy L.G."/>
            <person name="Floudas D."/>
            <person name="Copeland A."/>
            <person name="Barry K.W."/>
            <person name="Cichocki N."/>
            <person name="Veneault-Fourrey C."/>
            <person name="LaButti K."/>
            <person name="Lindquist E.A."/>
            <person name="Lipzen A."/>
            <person name="Lundell T."/>
            <person name="Morin E."/>
            <person name="Murat C."/>
            <person name="Sun H."/>
            <person name="Tunlid A."/>
            <person name="Henrissat B."/>
            <person name="Grigoriev I.V."/>
            <person name="Hibbett D.S."/>
            <person name="Martin F."/>
            <person name="Nordberg H.P."/>
            <person name="Cantor M.N."/>
            <person name="Hua S.X."/>
        </authorList>
    </citation>
    <scope>NUCLEOTIDE SEQUENCE [LARGE SCALE GENOMIC DNA]</scope>
    <source>
        <strain evidence="2 3">MAFF 305830</strain>
    </source>
</reference>
<dbReference type="HOGENOM" id="CLU_101868_0_0_1"/>
<feature type="transmembrane region" description="Helical" evidence="1">
    <location>
        <begin position="110"/>
        <end position="131"/>
    </location>
</feature>
<gene>
    <name evidence="2" type="ORF">M408DRAFT_326733</name>
</gene>
<dbReference type="AlphaFoldDB" id="A0A0C2X4M3"/>
<accession>A0A0C2X4M3</accession>
<proteinExistence type="predicted"/>
<keyword evidence="1" id="KW-0812">Transmembrane</keyword>
<feature type="transmembrane region" description="Helical" evidence="1">
    <location>
        <begin position="69"/>
        <end position="89"/>
    </location>
</feature>
<keyword evidence="1" id="KW-0472">Membrane</keyword>
<dbReference type="Proteomes" id="UP000054097">
    <property type="component" value="Unassembled WGS sequence"/>
</dbReference>
<evidence type="ECO:0000313" key="3">
    <source>
        <dbReference type="Proteomes" id="UP000054097"/>
    </source>
</evidence>
<dbReference type="STRING" id="933852.A0A0C2X4M3"/>
<evidence type="ECO:0000256" key="1">
    <source>
        <dbReference type="SAM" id="Phobius"/>
    </source>
</evidence>
<dbReference type="EMBL" id="KN824279">
    <property type="protein sequence ID" value="KIM33073.1"/>
    <property type="molecule type" value="Genomic_DNA"/>
</dbReference>
<feature type="transmembrane region" description="Helical" evidence="1">
    <location>
        <begin position="178"/>
        <end position="197"/>
    </location>
</feature>
<reference evidence="3" key="2">
    <citation type="submission" date="2015-01" db="EMBL/GenBank/DDBJ databases">
        <title>Evolutionary Origins and Diversification of the Mycorrhizal Mutualists.</title>
        <authorList>
            <consortium name="DOE Joint Genome Institute"/>
            <consortium name="Mycorrhizal Genomics Consortium"/>
            <person name="Kohler A."/>
            <person name="Kuo A."/>
            <person name="Nagy L.G."/>
            <person name="Floudas D."/>
            <person name="Copeland A."/>
            <person name="Barry K.W."/>
            <person name="Cichocki N."/>
            <person name="Veneault-Fourrey C."/>
            <person name="LaButti K."/>
            <person name="Lindquist E.A."/>
            <person name="Lipzen A."/>
            <person name="Lundell T."/>
            <person name="Morin E."/>
            <person name="Murat C."/>
            <person name="Riley R."/>
            <person name="Ohm R."/>
            <person name="Sun H."/>
            <person name="Tunlid A."/>
            <person name="Henrissat B."/>
            <person name="Grigoriev I.V."/>
            <person name="Hibbett D.S."/>
            <person name="Martin F."/>
        </authorList>
    </citation>
    <scope>NUCLEOTIDE SEQUENCE [LARGE SCALE GENOMIC DNA]</scope>
    <source>
        <strain evidence="3">MAFF 305830</strain>
    </source>
</reference>
<name>A0A0C2X4M3_SERVB</name>
<evidence type="ECO:0008006" key="4">
    <source>
        <dbReference type="Google" id="ProtNLM"/>
    </source>
</evidence>
<protein>
    <recommendedName>
        <fullName evidence="4">Transmembrane protein</fullName>
    </recommendedName>
</protein>
<organism evidence="2 3">
    <name type="scientific">Serendipita vermifera MAFF 305830</name>
    <dbReference type="NCBI Taxonomy" id="933852"/>
    <lineage>
        <taxon>Eukaryota</taxon>
        <taxon>Fungi</taxon>
        <taxon>Dikarya</taxon>
        <taxon>Basidiomycota</taxon>
        <taxon>Agaricomycotina</taxon>
        <taxon>Agaricomycetes</taxon>
        <taxon>Sebacinales</taxon>
        <taxon>Serendipitaceae</taxon>
        <taxon>Serendipita</taxon>
    </lineage>
</organism>
<keyword evidence="1" id="KW-1133">Transmembrane helix</keyword>
<feature type="transmembrane region" description="Helical" evidence="1">
    <location>
        <begin position="13"/>
        <end position="34"/>
    </location>
</feature>
<keyword evidence="3" id="KW-1185">Reference proteome</keyword>
<dbReference type="OrthoDB" id="2560085at2759"/>
<evidence type="ECO:0000313" key="2">
    <source>
        <dbReference type="EMBL" id="KIM33073.1"/>
    </source>
</evidence>
<sequence>MASSVLPLKAPRLGLLFLTWCFGVIGGSVGLNAVVKRNIQVANTQALVAASGIVVNIDTSSLLNPGIVLTVGCTVLAIVASIWLGLLLLDMRKSASAVSKEPISTRTLPLQWMSLAFMAVWIFACAVPATLTAVNGEAKVTAFSRGAQLPDALVAATERSLGVDPAYWSNDFVRLQTIPPWIALGFAIITTIVTFVASGKRQPNEYHLNREGTPDAVSHVEKTHVVEKEEV</sequence>